<dbReference type="PROSITE" id="PS00523">
    <property type="entry name" value="SULFATASE_1"/>
    <property type="match status" value="1"/>
</dbReference>
<evidence type="ECO:0000256" key="1">
    <source>
        <dbReference type="ARBA" id="ARBA00008779"/>
    </source>
</evidence>
<dbReference type="PANTHER" id="PTHR42693">
    <property type="entry name" value="ARYLSULFATASE FAMILY MEMBER"/>
    <property type="match status" value="1"/>
</dbReference>
<dbReference type="InterPro" id="IPR000917">
    <property type="entry name" value="Sulfatase_N"/>
</dbReference>
<evidence type="ECO:0000256" key="4">
    <source>
        <dbReference type="ARBA" id="ARBA00022837"/>
    </source>
</evidence>
<evidence type="ECO:0000259" key="6">
    <source>
        <dbReference type="Pfam" id="PF00884"/>
    </source>
</evidence>
<dbReference type="InterPro" id="IPR024607">
    <property type="entry name" value="Sulfatase_CS"/>
</dbReference>
<evidence type="ECO:0000313" key="7">
    <source>
        <dbReference type="EMBL" id="WEK17687.1"/>
    </source>
</evidence>
<dbReference type="Gene3D" id="3.40.720.10">
    <property type="entry name" value="Alkaline Phosphatase, subunit A"/>
    <property type="match status" value="1"/>
</dbReference>
<dbReference type="InterPro" id="IPR050738">
    <property type="entry name" value="Sulfatase"/>
</dbReference>
<dbReference type="CDD" id="cd16143">
    <property type="entry name" value="ARS_like"/>
    <property type="match status" value="1"/>
</dbReference>
<dbReference type="Pfam" id="PF00884">
    <property type="entry name" value="Sulfatase"/>
    <property type="match status" value="1"/>
</dbReference>
<feature type="domain" description="Sulfatase N-terminal" evidence="6">
    <location>
        <begin position="27"/>
        <end position="386"/>
    </location>
</feature>
<dbReference type="InterPro" id="IPR017850">
    <property type="entry name" value="Alkaline_phosphatase_core_sf"/>
</dbReference>
<accession>A0AAJ6B4J0</accession>
<feature type="signal peptide" evidence="5">
    <location>
        <begin position="1"/>
        <end position="21"/>
    </location>
</feature>
<protein>
    <submittedName>
        <fullName evidence="7">Arylsulfatase</fullName>
    </submittedName>
</protein>
<evidence type="ECO:0000256" key="2">
    <source>
        <dbReference type="ARBA" id="ARBA00022723"/>
    </source>
</evidence>
<dbReference type="EMBL" id="CP119313">
    <property type="protein sequence ID" value="WEK17687.1"/>
    <property type="molecule type" value="Genomic_DNA"/>
</dbReference>
<name>A0AAJ6B4J0_9SPHI</name>
<evidence type="ECO:0000256" key="5">
    <source>
        <dbReference type="SAM" id="SignalP"/>
    </source>
</evidence>
<dbReference type="GO" id="GO:0046872">
    <property type="term" value="F:metal ion binding"/>
    <property type="evidence" value="ECO:0007669"/>
    <property type="project" value="UniProtKB-KW"/>
</dbReference>
<organism evidence="7 8">
    <name type="scientific">Candidatus Pedobacter colombiensis</name>
    <dbReference type="NCBI Taxonomy" id="3121371"/>
    <lineage>
        <taxon>Bacteria</taxon>
        <taxon>Pseudomonadati</taxon>
        <taxon>Bacteroidota</taxon>
        <taxon>Sphingobacteriia</taxon>
        <taxon>Sphingobacteriales</taxon>
        <taxon>Sphingobacteriaceae</taxon>
        <taxon>Pedobacter</taxon>
    </lineage>
</organism>
<keyword evidence="4" id="KW-0106">Calcium</keyword>
<feature type="chain" id="PRO_5042585830" evidence="5">
    <location>
        <begin position="22"/>
        <end position="503"/>
    </location>
</feature>
<gene>
    <name evidence="7" type="ORF">P0Y49_12860</name>
</gene>
<evidence type="ECO:0000313" key="8">
    <source>
        <dbReference type="Proteomes" id="UP001214530"/>
    </source>
</evidence>
<dbReference type="SUPFAM" id="SSF53649">
    <property type="entry name" value="Alkaline phosphatase-like"/>
    <property type="match status" value="1"/>
</dbReference>
<reference evidence="7" key="1">
    <citation type="submission" date="2023-03" db="EMBL/GenBank/DDBJ databases">
        <title>Andean soil-derived lignocellulolytic bacterial consortium as a source of novel taxa and putative plastic-active enzymes.</title>
        <authorList>
            <person name="Diaz-Garcia L."/>
            <person name="Chuvochina M."/>
            <person name="Feuerriegel G."/>
            <person name="Bunk B."/>
            <person name="Sproer C."/>
            <person name="Streit W.R."/>
            <person name="Rodriguez L.M."/>
            <person name="Overmann J."/>
            <person name="Jimenez D.J."/>
        </authorList>
    </citation>
    <scope>NUCLEOTIDE SEQUENCE</scope>
    <source>
        <strain evidence="7">MAG 3858</strain>
    </source>
</reference>
<dbReference type="Proteomes" id="UP001214530">
    <property type="component" value="Chromosome"/>
</dbReference>
<sequence>MKYIKNLLLTAICLTTSISFAQQQTKPNIVYILTDDMGFGDISSLNKESKINTPNLDKMISNGIYFTDAHSNSSVCTPTRYGILTGRYAFRSSLKKGVLHGYSPALIEKGRPTVASFLRDNGYTTACIGKWHLGLGWAKNDQTKPVGNSGTGEKIDLDFNDNVNYEKVLEDGPLNHGFDYSYIIPASLDMSPYLYLRNNKAVIPATAYTPGKSESEGRGSMRRAGKMSPGFDFQQVLPEFINDAITYINKQSTSNKPFFLYLPLPSPHTPWVPTEEFKKSKAGVYGNYVEETDYMIGKVLEALKKNNLDGNTLVIVTSDNGSDWKPADIEKTNHHANYIFKGRKADIYDAGHRIPFIARWPTKIKPGSVSNEIMCTTDLFATVADIINKPLPINAAEDSEHMLPAFTGQQKSPIREAIVHHSLGGIFAIRKGDWKLSTELGSGGFTEPRKLEAKPGEAPMTLYNMASDIEEKNNLYFEKPEIVKELSTLLNKYITEGHSRKTN</sequence>
<keyword evidence="3" id="KW-0378">Hydrolase</keyword>
<evidence type="ECO:0000256" key="3">
    <source>
        <dbReference type="ARBA" id="ARBA00022801"/>
    </source>
</evidence>
<dbReference type="PROSITE" id="PS00149">
    <property type="entry name" value="SULFATASE_2"/>
    <property type="match status" value="1"/>
</dbReference>
<keyword evidence="2" id="KW-0479">Metal-binding</keyword>
<dbReference type="AlphaFoldDB" id="A0AAJ6B4J0"/>
<dbReference type="Gene3D" id="3.30.1120.10">
    <property type="match status" value="1"/>
</dbReference>
<proteinExistence type="inferred from homology"/>
<dbReference type="GO" id="GO:0004065">
    <property type="term" value="F:arylsulfatase activity"/>
    <property type="evidence" value="ECO:0007669"/>
    <property type="project" value="TreeGrafter"/>
</dbReference>
<keyword evidence="5" id="KW-0732">Signal</keyword>
<comment type="similarity">
    <text evidence="1">Belongs to the sulfatase family.</text>
</comment>
<dbReference type="PANTHER" id="PTHR42693:SF53">
    <property type="entry name" value="ENDO-4-O-SULFATASE"/>
    <property type="match status" value="1"/>
</dbReference>